<dbReference type="Pfam" id="PF03528">
    <property type="entry name" value="Rabaptin"/>
    <property type="match status" value="3"/>
</dbReference>
<gene>
    <name evidence="15" type="ORF">MNOR_LOCUS1434</name>
</gene>
<evidence type="ECO:0000256" key="11">
    <source>
        <dbReference type="SAM" id="Coils"/>
    </source>
</evidence>
<keyword evidence="16" id="KW-1185">Reference proteome</keyword>
<keyword evidence="9" id="KW-0653">Protein transport</keyword>
<dbReference type="Proteomes" id="UP001497623">
    <property type="component" value="Unassembled WGS sequence"/>
</dbReference>
<evidence type="ECO:0008006" key="17">
    <source>
        <dbReference type="Google" id="ProtNLM"/>
    </source>
</evidence>
<feature type="coiled-coil region" evidence="11">
    <location>
        <begin position="576"/>
        <end position="695"/>
    </location>
</feature>
<evidence type="ECO:0000259" key="14">
    <source>
        <dbReference type="Pfam" id="PF09311"/>
    </source>
</evidence>
<evidence type="ECO:0000256" key="6">
    <source>
        <dbReference type="ARBA" id="ARBA00022553"/>
    </source>
</evidence>
<proteinExistence type="inferred from homology"/>
<feature type="domain" description="Rabaptin coiled-coil" evidence="13">
    <location>
        <begin position="13"/>
        <end position="167"/>
    </location>
</feature>
<evidence type="ECO:0000256" key="4">
    <source>
        <dbReference type="ARBA" id="ARBA00022448"/>
    </source>
</evidence>
<feature type="region of interest" description="Disordered" evidence="12">
    <location>
        <begin position="194"/>
        <end position="224"/>
    </location>
</feature>
<dbReference type="AlphaFoldDB" id="A0AAV2PJT2"/>
<dbReference type="PRINTS" id="PR01432">
    <property type="entry name" value="RABAPTIN"/>
</dbReference>
<feature type="domain" description="Rabaptin coiled-coil" evidence="13">
    <location>
        <begin position="290"/>
        <end position="439"/>
    </location>
</feature>
<protein>
    <recommendedName>
        <fullName evidence="17">Rab GTPase-binding effector protein 1</fullName>
    </recommendedName>
</protein>
<dbReference type="GO" id="GO:0006897">
    <property type="term" value="P:endocytosis"/>
    <property type="evidence" value="ECO:0007669"/>
    <property type="project" value="UniProtKB-KW"/>
</dbReference>
<sequence length="753" mass="85788">MEEGEAVTETMEGLRSRVAQMEAREKDLLERQRQMEDDFGQRRAKLKELYLQKEEELRKSTETQNAVDTEIEMFQAQIRELQNELEEARSAVTIAQCTAENDIAVEQRKCQEEIATLQQLMKEEVTNAVGHTGERYEGEVKRLKKVAERLEAEKQHYRRLYERQLEEADIRGKGESLLSPGVLTAVTKSLAKRVPSLNPAGTSLTTPEKTTPTHQTPNATTDADNLEDSMKKAQEDAAVLRSLVEPLEEEILALKQKLRAQDAQLRAHEAQQAASLHTAELVAPLLEGRETTDLVKELDVKLKGMSTTLEAEKASRADLELYTAILNTQKTALTEDVDRLRNSLAELRLNYEDERRQHRELKHTWQRANDQFLASQRLHLADMSRMQSVLTSEQLTKLEEIQRKEEQQQKEASVSTSGTGGGLKAKTPSMNSLQSIGATPTTPSRSPAPRQRKISGQQQQEVGDDDSVLLDLSESGSQSGAASDDGDSENLAARFSPDKIPQLTRDQQKALLDVTTPDKESATGVALSSGEDQWGEEELALLSAGGRRVVSETEWLQLHQEIQQARARIGKSCKFCSKYQTQINKVQSDYRELEKQKTLLEKALERHKEDLDREAEYRHIMEDKWKNMAEEYEKKVKELSQQIEVATGRHNDMLARFKDTVRRLKEQLQLLIERRELAQQELTRLQKENDTLIGKHSAHSQELQNEFINLPDNMEEMQLLLLRYREDIIAAKVSKEHLEETLKSEILFLKDQV</sequence>
<comment type="subcellular location">
    <subcellularLocation>
        <location evidence="2">Cytoplasm</location>
    </subcellularLocation>
    <subcellularLocation>
        <location evidence="1">Early endosome</location>
    </subcellularLocation>
</comment>
<evidence type="ECO:0000256" key="2">
    <source>
        <dbReference type="ARBA" id="ARBA00004496"/>
    </source>
</evidence>
<feature type="compositionally biased region" description="Low complexity" evidence="12">
    <location>
        <begin position="202"/>
        <end position="221"/>
    </location>
</feature>
<evidence type="ECO:0000256" key="9">
    <source>
        <dbReference type="ARBA" id="ARBA00022927"/>
    </source>
</evidence>
<keyword evidence="7" id="KW-0254">Endocytosis</keyword>
<feature type="domain" description="Rabaptin GTPase-Rab5 binding" evidence="14">
    <location>
        <begin position="573"/>
        <end position="753"/>
    </location>
</feature>
<keyword evidence="6" id="KW-0597">Phosphoprotein</keyword>
<dbReference type="GO" id="GO:0015031">
    <property type="term" value="P:protein transport"/>
    <property type="evidence" value="ECO:0007669"/>
    <property type="project" value="UniProtKB-KW"/>
</dbReference>
<evidence type="ECO:0000256" key="12">
    <source>
        <dbReference type="SAM" id="MobiDB-lite"/>
    </source>
</evidence>
<dbReference type="InterPro" id="IPR003914">
    <property type="entry name" value="Rabaptin"/>
</dbReference>
<dbReference type="GO" id="GO:0005769">
    <property type="term" value="C:early endosome"/>
    <property type="evidence" value="ECO:0007669"/>
    <property type="project" value="UniProtKB-SubCell"/>
</dbReference>
<feature type="coiled-coil region" evidence="11">
    <location>
        <begin position="330"/>
        <end position="364"/>
    </location>
</feature>
<evidence type="ECO:0000313" key="16">
    <source>
        <dbReference type="Proteomes" id="UP001497623"/>
    </source>
</evidence>
<feature type="region of interest" description="Disordered" evidence="12">
    <location>
        <begin position="403"/>
        <end position="504"/>
    </location>
</feature>
<dbReference type="GO" id="GO:0005096">
    <property type="term" value="F:GTPase activator activity"/>
    <property type="evidence" value="ECO:0007669"/>
    <property type="project" value="InterPro"/>
</dbReference>
<dbReference type="Pfam" id="PF09311">
    <property type="entry name" value="Rab5-bind"/>
    <property type="match status" value="1"/>
</dbReference>
<dbReference type="EMBL" id="CAXKWB010000382">
    <property type="protein sequence ID" value="CAL4060506.1"/>
    <property type="molecule type" value="Genomic_DNA"/>
</dbReference>
<evidence type="ECO:0000256" key="7">
    <source>
        <dbReference type="ARBA" id="ARBA00022583"/>
    </source>
</evidence>
<evidence type="ECO:0000256" key="3">
    <source>
        <dbReference type="ARBA" id="ARBA00006603"/>
    </source>
</evidence>
<keyword evidence="5" id="KW-0963">Cytoplasm</keyword>
<accession>A0AAV2PJT2</accession>
<reference evidence="15 16" key="1">
    <citation type="submission" date="2024-05" db="EMBL/GenBank/DDBJ databases">
        <authorList>
            <person name="Wallberg A."/>
        </authorList>
    </citation>
    <scope>NUCLEOTIDE SEQUENCE [LARGE SCALE GENOMIC DNA]</scope>
</reference>
<keyword evidence="10 11" id="KW-0175">Coiled coil</keyword>
<dbReference type="GO" id="GO:0008083">
    <property type="term" value="F:growth factor activity"/>
    <property type="evidence" value="ECO:0007669"/>
    <property type="project" value="InterPro"/>
</dbReference>
<feature type="coiled-coil region" evidence="11">
    <location>
        <begin position="11"/>
        <end position="167"/>
    </location>
</feature>
<feature type="non-terminal residue" evidence="15">
    <location>
        <position position="753"/>
    </location>
</feature>
<keyword evidence="4" id="KW-0813">Transport</keyword>
<evidence type="ECO:0000256" key="10">
    <source>
        <dbReference type="ARBA" id="ARBA00023054"/>
    </source>
</evidence>
<keyword evidence="8" id="KW-0967">Endosome</keyword>
<feature type="domain" description="Rabaptin coiled-coil" evidence="13">
    <location>
        <begin position="222"/>
        <end position="275"/>
    </location>
</feature>
<feature type="compositionally biased region" description="Polar residues" evidence="12">
    <location>
        <begin position="428"/>
        <end position="437"/>
    </location>
</feature>
<evidence type="ECO:0000256" key="1">
    <source>
        <dbReference type="ARBA" id="ARBA00004412"/>
    </source>
</evidence>
<name>A0AAV2PJT2_MEGNR</name>
<dbReference type="PANTHER" id="PTHR31179">
    <property type="entry name" value="RAB GTPASE-BINDING EFFECTOR PROTEIN"/>
    <property type="match status" value="1"/>
</dbReference>
<evidence type="ECO:0000313" key="15">
    <source>
        <dbReference type="EMBL" id="CAL4060506.1"/>
    </source>
</evidence>
<evidence type="ECO:0000256" key="5">
    <source>
        <dbReference type="ARBA" id="ARBA00022490"/>
    </source>
</evidence>
<dbReference type="InterPro" id="IPR018514">
    <property type="entry name" value="Rabaptin_CC"/>
</dbReference>
<comment type="caution">
    <text evidence="15">The sequence shown here is derived from an EMBL/GenBank/DDBJ whole genome shotgun (WGS) entry which is preliminary data.</text>
</comment>
<dbReference type="PANTHER" id="PTHR31179:SF7">
    <property type="entry name" value="FYVE-TYPE DOMAIN-CONTAINING PROTEIN"/>
    <property type="match status" value="1"/>
</dbReference>
<comment type="similarity">
    <text evidence="3">Belongs to the rabaptin family.</text>
</comment>
<evidence type="ECO:0000259" key="13">
    <source>
        <dbReference type="Pfam" id="PF03528"/>
    </source>
</evidence>
<feature type="compositionally biased region" description="Low complexity" evidence="12">
    <location>
        <begin position="469"/>
        <end position="483"/>
    </location>
</feature>
<dbReference type="InterPro" id="IPR015390">
    <property type="entry name" value="Rabaptin_Rab5-bd_dom"/>
</dbReference>
<feature type="compositionally biased region" description="Low complexity" evidence="12">
    <location>
        <begin position="438"/>
        <end position="449"/>
    </location>
</feature>
<organism evidence="15 16">
    <name type="scientific">Meganyctiphanes norvegica</name>
    <name type="common">Northern krill</name>
    <name type="synonym">Thysanopoda norvegica</name>
    <dbReference type="NCBI Taxonomy" id="48144"/>
    <lineage>
        <taxon>Eukaryota</taxon>
        <taxon>Metazoa</taxon>
        <taxon>Ecdysozoa</taxon>
        <taxon>Arthropoda</taxon>
        <taxon>Crustacea</taxon>
        <taxon>Multicrustacea</taxon>
        <taxon>Malacostraca</taxon>
        <taxon>Eumalacostraca</taxon>
        <taxon>Eucarida</taxon>
        <taxon>Euphausiacea</taxon>
        <taxon>Euphausiidae</taxon>
        <taxon>Meganyctiphanes</taxon>
    </lineage>
</organism>
<evidence type="ECO:0000256" key="8">
    <source>
        <dbReference type="ARBA" id="ARBA00022753"/>
    </source>
</evidence>